<protein>
    <recommendedName>
        <fullName evidence="10">Aspartyl/glutamyl-tRNA(Asn/Gln) amidotransferase subunit B</fullName>
        <shortName evidence="10">Asp/Glu-ADT subunit B</shortName>
        <ecNumber evidence="10">6.3.5.-</ecNumber>
    </recommendedName>
</protein>
<dbReference type="InterPro" id="IPR003789">
    <property type="entry name" value="Asn/Gln_tRNA_amidoTrase-B-like"/>
</dbReference>
<evidence type="ECO:0000256" key="10">
    <source>
        <dbReference type="HAMAP-Rule" id="MF_00121"/>
    </source>
</evidence>
<dbReference type="NCBIfam" id="TIGR00133">
    <property type="entry name" value="gatB"/>
    <property type="match status" value="1"/>
</dbReference>
<dbReference type="STRING" id="429009.Adeg_1097"/>
<name>C9RD96_AMMDK</name>
<evidence type="ECO:0000256" key="6">
    <source>
        <dbReference type="ARBA" id="ARBA00022917"/>
    </source>
</evidence>
<comment type="function">
    <text evidence="7 10">Allows the formation of correctly charged Asn-tRNA(Asn) or Gln-tRNA(Gln) through the transamidation of misacylated Asp-tRNA(Asn) or Glu-tRNA(Gln) in organisms which lack either or both of asparaginyl-tRNA or glutaminyl-tRNA synthetases. The reaction takes place in the presence of glutamine and ATP through an activated phospho-Asp-tRNA(Asn) or phospho-Glu-tRNA(Gln).</text>
</comment>
<dbReference type="GO" id="GO:0050566">
    <property type="term" value="F:asparaginyl-tRNA synthase (glutamine-hydrolyzing) activity"/>
    <property type="evidence" value="ECO:0007669"/>
    <property type="project" value="RHEA"/>
</dbReference>
<dbReference type="KEGG" id="adg:Adeg_1097"/>
<proteinExistence type="inferred from homology"/>
<dbReference type="HOGENOM" id="CLU_019240_0_0_9"/>
<dbReference type="FunFam" id="1.10.150.380:FF:000001">
    <property type="entry name" value="Aspartyl/glutamyl-tRNA(Asn/Gln) amidotransferase subunit B"/>
    <property type="match status" value="1"/>
</dbReference>
<dbReference type="OrthoDB" id="9804078at2"/>
<dbReference type="PROSITE" id="PS01234">
    <property type="entry name" value="GATB"/>
    <property type="match status" value="1"/>
</dbReference>
<dbReference type="SUPFAM" id="SSF89095">
    <property type="entry name" value="GatB/YqeY motif"/>
    <property type="match status" value="1"/>
</dbReference>
<dbReference type="InterPro" id="IPR018027">
    <property type="entry name" value="Asn/Gln_amidotransferase"/>
</dbReference>
<evidence type="ECO:0000256" key="4">
    <source>
        <dbReference type="ARBA" id="ARBA00022741"/>
    </source>
</evidence>
<dbReference type="GO" id="GO:0005524">
    <property type="term" value="F:ATP binding"/>
    <property type="evidence" value="ECO:0007669"/>
    <property type="project" value="UniProtKB-KW"/>
</dbReference>
<dbReference type="PANTHER" id="PTHR11659:SF0">
    <property type="entry name" value="GLUTAMYL-TRNA(GLN) AMIDOTRANSFERASE SUBUNIT B, MITOCHONDRIAL"/>
    <property type="match status" value="1"/>
</dbReference>
<evidence type="ECO:0000256" key="1">
    <source>
        <dbReference type="ARBA" id="ARBA00005306"/>
    </source>
</evidence>
<keyword evidence="3 10" id="KW-0436">Ligase</keyword>
<evidence type="ECO:0000256" key="3">
    <source>
        <dbReference type="ARBA" id="ARBA00022598"/>
    </source>
</evidence>
<dbReference type="AlphaFoldDB" id="C9RD96"/>
<comment type="catalytic activity">
    <reaction evidence="9 10">
        <text>L-glutamyl-tRNA(Gln) + L-glutamine + ATP + H2O = L-glutaminyl-tRNA(Gln) + L-glutamate + ADP + phosphate + H(+)</text>
        <dbReference type="Rhea" id="RHEA:17521"/>
        <dbReference type="Rhea" id="RHEA-COMP:9681"/>
        <dbReference type="Rhea" id="RHEA-COMP:9684"/>
        <dbReference type="ChEBI" id="CHEBI:15377"/>
        <dbReference type="ChEBI" id="CHEBI:15378"/>
        <dbReference type="ChEBI" id="CHEBI:29985"/>
        <dbReference type="ChEBI" id="CHEBI:30616"/>
        <dbReference type="ChEBI" id="CHEBI:43474"/>
        <dbReference type="ChEBI" id="CHEBI:58359"/>
        <dbReference type="ChEBI" id="CHEBI:78520"/>
        <dbReference type="ChEBI" id="CHEBI:78521"/>
        <dbReference type="ChEBI" id="CHEBI:456216"/>
    </reaction>
</comment>
<dbReference type="InterPro" id="IPR017959">
    <property type="entry name" value="Asn/Gln-tRNA_amidoTrfase_suB/E"/>
</dbReference>
<evidence type="ECO:0000256" key="9">
    <source>
        <dbReference type="ARBA" id="ARBA00047913"/>
    </source>
</evidence>
<dbReference type="NCBIfam" id="NF004014">
    <property type="entry name" value="PRK05477.1-4"/>
    <property type="match status" value="1"/>
</dbReference>
<dbReference type="InterPro" id="IPR017958">
    <property type="entry name" value="Gln-tRNA_amidoTrfase_suB_CS"/>
</dbReference>
<organism evidence="12 13">
    <name type="scientific">Ammonifex degensii (strain DSM 10501 / KC4)</name>
    <dbReference type="NCBI Taxonomy" id="429009"/>
    <lineage>
        <taxon>Bacteria</taxon>
        <taxon>Bacillati</taxon>
        <taxon>Bacillota</taxon>
        <taxon>Clostridia</taxon>
        <taxon>Thermoanaerobacterales</taxon>
        <taxon>Thermoanaerobacteraceae</taxon>
        <taxon>Ammonifex</taxon>
    </lineage>
</organism>
<dbReference type="NCBIfam" id="NF004015">
    <property type="entry name" value="PRK05477.1-5"/>
    <property type="match status" value="1"/>
</dbReference>
<evidence type="ECO:0000313" key="13">
    <source>
        <dbReference type="Proteomes" id="UP000002620"/>
    </source>
</evidence>
<dbReference type="GO" id="GO:0070681">
    <property type="term" value="P:glutaminyl-tRNAGln biosynthesis via transamidation"/>
    <property type="evidence" value="ECO:0007669"/>
    <property type="project" value="TreeGrafter"/>
</dbReference>
<keyword evidence="13" id="KW-1185">Reference proteome</keyword>
<dbReference type="HAMAP" id="MF_00121">
    <property type="entry name" value="GatB"/>
    <property type="match status" value="1"/>
</dbReference>
<dbReference type="EC" id="6.3.5.-" evidence="10"/>
<dbReference type="Gene3D" id="1.10.10.410">
    <property type="match status" value="1"/>
</dbReference>
<evidence type="ECO:0000256" key="5">
    <source>
        <dbReference type="ARBA" id="ARBA00022840"/>
    </source>
</evidence>
<keyword evidence="4 10" id="KW-0547">Nucleotide-binding</keyword>
<comment type="subunit">
    <text evidence="2 10">Heterotrimer of A, B and C subunits.</text>
</comment>
<keyword evidence="6 10" id="KW-0648">Protein biosynthesis</keyword>
<dbReference type="InterPro" id="IPR023168">
    <property type="entry name" value="GatB_Yqey_C_2"/>
</dbReference>
<dbReference type="FunFam" id="1.10.10.410:FF:000001">
    <property type="entry name" value="Aspartyl/glutamyl-tRNA(Asn/Gln) amidotransferase subunit B"/>
    <property type="match status" value="1"/>
</dbReference>
<dbReference type="InterPro" id="IPR042114">
    <property type="entry name" value="GatB_C_1"/>
</dbReference>
<dbReference type="NCBIfam" id="NF004012">
    <property type="entry name" value="PRK05477.1-2"/>
    <property type="match status" value="1"/>
</dbReference>
<dbReference type="InterPro" id="IPR014746">
    <property type="entry name" value="Gln_synth/guanido_kin_cat_dom"/>
</dbReference>
<dbReference type="eggNOG" id="COG0064">
    <property type="taxonomic scope" value="Bacteria"/>
</dbReference>
<dbReference type="Proteomes" id="UP000002620">
    <property type="component" value="Chromosome"/>
</dbReference>
<dbReference type="InterPro" id="IPR006075">
    <property type="entry name" value="Asn/Gln-tRNA_Trfase_suB/E_cat"/>
</dbReference>
<feature type="domain" description="Asn/Gln amidotransferase" evidence="11">
    <location>
        <begin position="329"/>
        <end position="476"/>
    </location>
</feature>
<dbReference type="RefSeq" id="WP_015739100.1">
    <property type="nucleotide sequence ID" value="NC_013385.1"/>
</dbReference>
<reference evidence="12 13" key="1">
    <citation type="submission" date="2009-10" db="EMBL/GenBank/DDBJ databases">
        <title>Complete sequence of chromosome of Ammonifex degensii KC4.</title>
        <authorList>
            <consortium name="US DOE Joint Genome Institute"/>
            <person name="Kerfeld C."/>
            <person name="Goodner B."/>
            <person name="Huber H."/>
            <person name="Stetter K."/>
            <person name="Lucas S."/>
            <person name="Copeland A."/>
            <person name="Lapidus A."/>
            <person name="Glavina del Rio T."/>
            <person name="Dalin E."/>
            <person name="Tice H."/>
            <person name="Bruce D."/>
            <person name="Goodwin L."/>
            <person name="Pitluck S."/>
            <person name="Saunders E."/>
            <person name="Brettin T."/>
            <person name="Detter J.C."/>
            <person name="Han C."/>
            <person name="Larimer F."/>
            <person name="Land M."/>
            <person name="Hauser L."/>
            <person name="Kyrpides N."/>
            <person name="Ovchinnikova G."/>
            <person name="Richardson P."/>
        </authorList>
    </citation>
    <scope>NUCLEOTIDE SEQUENCE [LARGE SCALE GENOMIC DNA]</scope>
    <source>
        <strain evidence="13">DSM 10501 / KC4</strain>
    </source>
</reference>
<dbReference type="SMART" id="SM00845">
    <property type="entry name" value="GatB_Yqey"/>
    <property type="match status" value="1"/>
</dbReference>
<evidence type="ECO:0000256" key="7">
    <source>
        <dbReference type="ARBA" id="ARBA00024799"/>
    </source>
</evidence>
<comment type="similarity">
    <text evidence="1 10">Belongs to the GatB/GatE family. GatB subfamily.</text>
</comment>
<evidence type="ECO:0000313" key="12">
    <source>
        <dbReference type="EMBL" id="ACX52223.1"/>
    </source>
</evidence>
<comment type="catalytic activity">
    <reaction evidence="8 10">
        <text>L-aspartyl-tRNA(Asn) + L-glutamine + ATP + H2O = L-asparaginyl-tRNA(Asn) + L-glutamate + ADP + phosphate + 2 H(+)</text>
        <dbReference type="Rhea" id="RHEA:14513"/>
        <dbReference type="Rhea" id="RHEA-COMP:9674"/>
        <dbReference type="Rhea" id="RHEA-COMP:9677"/>
        <dbReference type="ChEBI" id="CHEBI:15377"/>
        <dbReference type="ChEBI" id="CHEBI:15378"/>
        <dbReference type="ChEBI" id="CHEBI:29985"/>
        <dbReference type="ChEBI" id="CHEBI:30616"/>
        <dbReference type="ChEBI" id="CHEBI:43474"/>
        <dbReference type="ChEBI" id="CHEBI:58359"/>
        <dbReference type="ChEBI" id="CHEBI:78515"/>
        <dbReference type="ChEBI" id="CHEBI:78516"/>
        <dbReference type="ChEBI" id="CHEBI:456216"/>
    </reaction>
</comment>
<evidence type="ECO:0000256" key="2">
    <source>
        <dbReference type="ARBA" id="ARBA00011123"/>
    </source>
</evidence>
<dbReference type="Gene3D" id="1.10.150.380">
    <property type="entry name" value="GatB domain, N-terminal subdomain"/>
    <property type="match status" value="1"/>
</dbReference>
<dbReference type="SUPFAM" id="SSF55931">
    <property type="entry name" value="Glutamine synthetase/guanido kinase"/>
    <property type="match status" value="1"/>
</dbReference>
<dbReference type="PANTHER" id="PTHR11659">
    <property type="entry name" value="GLUTAMYL-TRNA GLN AMIDOTRANSFERASE SUBUNIT B MITOCHONDRIAL AND PROKARYOTIC PET112-RELATED"/>
    <property type="match status" value="1"/>
</dbReference>
<sequence length="479" mass="53489">MNYEAVIGLEIHVELKTESKIFCGCRAAFGAEPNTHVCPVCLGLPGTLPVLNRRAVEYAIMAALALNCEITPYCKFDRKNYFYPDLPKNYQISQFDLPLARNGYLEIDTPSGPKRVGIVRLHLEEDAGKLVHVQYGDSSYALVDYNRAGVPLIEIVSAPDLRSPEEARAYAEKLRQIMLYLGISDCKMEEGSLRVDANVSVRPAGSDILGVKTEIKNVNSFRSLARALTYEIERHIACLERGEEIVQETRAWDEERGITFSMRSKEEAHDYRYFPEPDLPPLVIDAEWVESLRKALPELPDAKRRRFIEEYGLPENAATVLTATPEVADYFEETLKFYPQPRQVANWVMGELARCLNAAGIPITASPVKPQALAQLLKLIDAGTISGKIAKDVFEEMFATGKDAESIVKEKGLTQITDEEVIRQVVREVIAANPKVVADYKGGKEKALSFLVGQVMKATRGRANPGLVNQLLKEELSRE</sequence>
<dbReference type="Pfam" id="PF02637">
    <property type="entry name" value="GatB_Yqey"/>
    <property type="match status" value="1"/>
</dbReference>
<dbReference type="GO" id="GO:0006412">
    <property type="term" value="P:translation"/>
    <property type="evidence" value="ECO:0007669"/>
    <property type="project" value="UniProtKB-UniRule"/>
</dbReference>
<dbReference type="EMBL" id="CP001785">
    <property type="protein sequence ID" value="ACX52223.1"/>
    <property type="molecule type" value="Genomic_DNA"/>
</dbReference>
<gene>
    <name evidence="10" type="primary">gatB</name>
    <name evidence="12" type="ordered locus">Adeg_1097</name>
</gene>
<dbReference type="InterPro" id="IPR004413">
    <property type="entry name" value="GatB"/>
</dbReference>
<keyword evidence="5 10" id="KW-0067">ATP-binding</keyword>
<evidence type="ECO:0000256" key="8">
    <source>
        <dbReference type="ARBA" id="ARBA00047380"/>
    </source>
</evidence>
<dbReference type="Pfam" id="PF02934">
    <property type="entry name" value="GatB_N"/>
    <property type="match status" value="1"/>
</dbReference>
<dbReference type="GO" id="GO:0050567">
    <property type="term" value="F:glutaminyl-tRNA synthase (glutamine-hydrolyzing) activity"/>
    <property type="evidence" value="ECO:0007669"/>
    <property type="project" value="UniProtKB-UniRule"/>
</dbReference>
<evidence type="ECO:0000259" key="11">
    <source>
        <dbReference type="SMART" id="SM00845"/>
    </source>
</evidence>
<accession>C9RD96</accession>